<dbReference type="PROSITE" id="PS50082">
    <property type="entry name" value="WD_REPEATS_2"/>
    <property type="match status" value="5"/>
</dbReference>
<dbReference type="InterPro" id="IPR020472">
    <property type="entry name" value="WD40_PAC1"/>
</dbReference>
<dbReference type="GO" id="GO:0005829">
    <property type="term" value="C:cytosol"/>
    <property type="evidence" value="ECO:0000318"/>
    <property type="project" value="GO_Central"/>
</dbReference>
<dbReference type="OrthoDB" id="7875889at2759"/>
<dbReference type="Gene3D" id="2.130.10.10">
    <property type="entry name" value="YVTN repeat-like/Quinoprotein amine dehydrogenase"/>
    <property type="match status" value="1"/>
</dbReference>
<dbReference type="CDD" id="cd00200">
    <property type="entry name" value="WD40"/>
    <property type="match status" value="1"/>
</dbReference>
<organism evidence="5 6">
    <name type="scientific">Trichomonas vaginalis (strain ATCC PRA-98 / G3)</name>
    <dbReference type="NCBI Taxonomy" id="412133"/>
    <lineage>
        <taxon>Eukaryota</taxon>
        <taxon>Metamonada</taxon>
        <taxon>Parabasalia</taxon>
        <taxon>Trichomonadida</taxon>
        <taxon>Trichomonadidae</taxon>
        <taxon>Trichomonas</taxon>
    </lineage>
</organism>
<dbReference type="GO" id="GO:0072344">
    <property type="term" value="P:rescue of stalled ribosome"/>
    <property type="evidence" value="ECO:0000318"/>
    <property type="project" value="GO_Central"/>
</dbReference>
<sequence length="335" mass="37045">MSAEQPVEQVEQVEVEETQSAHFAPRATFVGHNAAIESIEVDGEHNVLVSASRDKTALVWKLNRTQEQWATPFTRLVGHNHFVSDVSLSRDASHLLTSSWDNTLRLWDLATRTTKKLFLGHKKDVLGVTFSPCNRRIISVGRDNQVKIWNILGENKAELQCSSWVTSVACAPMADENSPLVIAVGCWDGKVYIWSIEKEAKLIKEFKAHDGRCTSVDFTPDGKWVITGGSDRKVVMWLTENGAKTISFTAPSPVHAVAACPTQAWICAATYEGIAVWDIGAKQQIDLVQPNFKREGKRNAGRTPDCTCLTWAADGSVLYSGYNDGSIRAWEVKSA</sequence>
<evidence type="ECO:0000256" key="4">
    <source>
        <dbReference type="PROSITE-ProRule" id="PRU00221"/>
    </source>
</evidence>
<dbReference type="GO" id="GO:2001125">
    <property type="term" value="P:negative regulation of translational frameshifting"/>
    <property type="evidence" value="ECO:0000318"/>
    <property type="project" value="GO_Central"/>
</dbReference>
<comment type="similarity">
    <text evidence="1">Belongs to the WD repeat G protein beta family. Ribosomal protein RACK1 subfamily.</text>
</comment>
<dbReference type="PROSITE" id="PS00678">
    <property type="entry name" value="WD_REPEATS_1"/>
    <property type="match status" value="3"/>
</dbReference>
<gene>
    <name evidence="5" type="ORF">TVAG_145570</name>
</gene>
<dbReference type="InterPro" id="IPR019775">
    <property type="entry name" value="WD40_repeat_CS"/>
</dbReference>
<dbReference type="PROSITE" id="PS50294">
    <property type="entry name" value="WD_REPEATS_REGION"/>
    <property type="match status" value="5"/>
</dbReference>
<dbReference type="FunFam" id="2.130.10.10:FF:002264">
    <property type="entry name" value="Guanine nucleotide-binding protein beta subunit, putative"/>
    <property type="match status" value="1"/>
</dbReference>
<dbReference type="GO" id="GO:0005080">
    <property type="term" value="F:protein kinase C binding"/>
    <property type="evidence" value="ECO:0000318"/>
    <property type="project" value="GO_Central"/>
</dbReference>
<evidence type="ECO:0000256" key="1">
    <source>
        <dbReference type="ARBA" id="ARBA00007253"/>
    </source>
</evidence>
<dbReference type="FunCoup" id="A2EFS6">
    <property type="interactions" value="926"/>
</dbReference>
<evidence type="ECO:0000256" key="3">
    <source>
        <dbReference type="ARBA" id="ARBA00022737"/>
    </source>
</evidence>
<dbReference type="InParanoid" id="A2EFS6"/>
<dbReference type="RefSeq" id="XP_001320700.1">
    <property type="nucleotide sequence ID" value="XM_001320665.1"/>
</dbReference>
<name>A2EFS6_TRIV3</name>
<dbReference type="SMART" id="SM00320">
    <property type="entry name" value="WD40"/>
    <property type="match status" value="7"/>
</dbReference>
<dbReference type="STRING" id="5722.A2EFS6"/>
<keyword evidence="3" id="KW-0677">Repeat</keyword>
<dbReference type="GO" id="GO:0005634">
    <property type="term" value="C:nucleus"/>
    <property type="evidence" value="ECO:0000318"/>
    <property type="project" value="GO_Central"/>
</dbReference>
<dbReference type="KEGG" id="tva:4766376"/>
<proteinExistence type="inferred from homology"/>
<feature type="repeat" description="WD" evidence="4">
    <location>
        <begin position="299"/>
        <end position="335"/>
    </location>
</feature>
<dbReference type="eggNOG" id="KOG0279">
    <property type="taxonomic scope" value="Eukaryota"/>
</dbReference>
<evidence type="ECO:0000313" key="5">
    <source>
        <dbReference type="EMBL" id="EAY08477.1"/>
    </source>
</evidence>
<feature type="repeat" description="WD" evidence="4">
    <location>
        <begin position="29"/>
        <end position="70"/>
    </location>
</feature>
<feature type="repeat" description="WD" evidence="4">
    <location>
        <begin position="118"/>
        <end position="151"/>
    </location>
</feature>
<dbReference type="SUPFAM" id="SSF50978">
    <property type="entry name" value="WD40 repeat-like"/>
    <property type="match status" value="1"/>
</dbReference>
<feature type="repeat" description="WD" evidence="4">
    <location>
        <begin position="76"/>
        <end position="117"/>
    </location>
</feature>
<keyword evidence="6" id="KW-1185">Reference proteome</keyword>
<reference evidence="5" key="1">
    <citation type="submission" date="2006-10" db="EMBL/GenBank/DDBJ databases">
        <authorList>
            <person name="Amadeo P."/>
            <person name="Zhao Q."/>
            <person name="Wortman J."/>
            <person name="Fraser-Liggett C."/>
            <person name="Carlton J."/>
        </authorList>
    </citation>
    <scope>NUCLEOTIDE SEQUENCE</scope>
    <source>
        <strain evidence="5">G3</strain>
    </source>
</reference>
<dbReference type="PANTHER" id="PTHR19868">
    <property type="entry name" value="RECEPTOR FOR ACTIVATED PROTEIN KINASE C RACK1"/>
    <property type="match status" value="1"/>
</dbReference>
<evidence type="ECO:0000256" key="2">
    <source>
        <dbReference type="ARBA" id="ARBA00022574"/>
    </source>
</evidence>
<dbReference type="SMR" id="A2EFS6"/>
<dbReference type="VEuPathDB" id="TrichDB:TVAG_429360"/>
<dbReference type="EMBL" id="DS113377">
    <property type="protein sequence ID" value="EAY08477.1"/>
    <property type="molecule type" value="Genomic_DNA"/>
</dbReference>
<dbReference type="OMA" id="NCKLKIN"/>
<reference evidence="5" key="2">
    <citation type="journal article" date="2007" name="Science">
        <title>Draft genome sequence of the sexually transmitted pathogen Trichomonas vaginalis.</title>
        <authorList>
            <person name="Carlton J.M."/>
            <person name="Hirt R.P."/>
            <person name="Silva J.C."/>
            <person name="Delcher A.L."/>
            <person name="Schatz M."/>
            <person name="Zhao Q."/>
            <person name="Wortman J.R."/>
            <person name="Bidwell S.L."/>
            <person name="Alsmark U.C.M."/>
            <person name="Besteiro S."/>
            <person name="Sicheritz-Ponten T."/>
            <person name="Noel C.J."/>
            <person name="Dacks J.B."/>
            <person name="Foster P.G."/>
            <person name="Simillion C."/>
            <person name="Van de Peer Y."/>
            <person name="Miranda-Saavedra D."/>
            <person name="Barton G.J."/>
            <person name="Westrop G.D."/>
            <person name="Mueller S."/>
            <person name="Dessi D."/>
            <person name="Fiori P.L."/>
            <person name="Ren Q."/>
            <person name="Paulsen I."/>
            <person name="Zhang H."/>
            <person name="Bastida-Corcuera F.D."/>
            <person name="Simoes-Barbosa A."/>
            <person name="Brown M.T."/>
            <person name="Hayes R.D."/>
            <person name="Mukherjee M."/>
            <person name="Okumura C.Y."/>
            <person name="Schneider R."/>
            <person name="Smith A.J."/>
            <person name="Vanacova S."/>
            <person name="Villalvazo M."/>
            <person name="Haas B.J."/>
            <person name="Pertea M."/>
            <person name="Feldblyum T.V."/>
            <person name="Utterback T.R."/>
            <person name="Shu C.L."/>
            <person name="Osoegawa K."/>
            <person name="de Jong P.J."/>
            <person name="Hrdy I."/>
            <person name="Horvathova L."/>
            <person name="Zubacova Z."/>
            <person name="Dolezal P."/>
            <person name="Malik S.B."/>
            <person name="Logsdon J.M. Jr."/>
            <person name="Henze K."/>
            <person name="Gupta A."/>
            <person name="Wang C.C."/>
            <person name="Dunne R.L."/>
            <person name="Upcroft J.A."/>
            <person name="Upcroft P."/>
            <person name="White O."/>
            <person name="Salzberg S.L."/>
            <person name="Tang P."/>
            <person name="Chiu C.-H."/>
            <person name="Lee Y.-S."/>
            <person name="Embley T.M."/>
            <person name="Coombs G.H."/>
            <person name="Mottram J.C."/>
            <person name="Tachezy J."/>
            <person name="Fraser-Liggett C.M."/>
            <person name="Johnson P.J."/>
        </authorList>
    </citation>
    <scope>NUCLEOTIDE SEQUENCE [LARGE SCALE GENOMIC DNA]</scope>
    <source>
        <strain evidence="5">G3</strain>
    </source>
</reference>
<dbReference type="InterPro" id="IPR015943">
    <property type="entry name" value="WD40/YVTN_repeat-like_dom_sf"/>
</dbReference>
<dbReference type="VEuPathDB" id="TrichDB:TVAGG3_0445490"/>
<keyword evidence="2 4" id="KW-0853">WD repeat</keyword>
<dbReference type="InterPro" id="IPR045223">
    <property type="entry name" value="RACK1-like"/>
</dbReference>
<evidence type="ECO:0000313" key="6">
    <source>
        <dbReference type="Proteomes" id="UP000001542"/>
    </source>
</evidence>
<dbReference type="GO" id="GO:0043022">
    <property type="term" value="F:ribosome binding"/>
    <property type="evidence" value="ECO:0000318"/>
    <property type="project" value="GO_Central"/>
</dbReference>
<feature type="repeat" description="WD" evidence="4">
    <location>
        <begin position="206"/>
        <end position="247"/>
    </location>
</feature>
<accession>A2EFS6</accession>
<dbReference type="AlphaFoldDB" id="A2EFS6"/>
<dbReference type="Proteomes" id="UP000001542">
    <property type="component" value="Unassembled WGS sequence"/>
</dbReference>
<dbReference type="GO" id="GO:0045182">
    <property type="term" value="F:translation regulator activity"/>
    <property type="evidence" value="ECO:0007669"/>
    <property type="project" value="InterPro"/>
</dbReference>
<dbReference type="InterPro" id="IPR036322">
    <property type="entry name" value="WD40_repeat_dom_sf"/>
</dbReference>
<dbReference type="InterPro" id="IPR001680">
    <property type="entry name" value="WD40_rpt"/>
</dbReference>
<dbReference type="PRINTS" id="PR00320">
    <property type="entry name" value="GPROTEINBRPT"/>
</dbReference>
<protein>
    <submittedName>
        <fullName evidence="5">Guanine nucleotide-binding protein beta subunit, putative</fullName>
    </submittedName>
</protein>
<dbReference type="Pfam" id="PF00400">
    <property type="entry name" value="WD40"/>
    <property type="match status" value="6"/>
</dbReference>